<feature type="domain" description="Nephrocystin 3-like N-terminal" evidence="2">
    <location>
        <begin position="675"/>
        <end position="854"/>
    </location>
</feature>
<dbReference type="PANTHER" id="PTHR10039:SF17">
    <property type="entry name" value="FUNGAL STAND N-TERMINAL GOODBYE DOMAIN-CONTAINING PROTEIN-RELATED"/>
    <property type="match status" value="1"/>
</dbReference>
<dbReference type="OrthoDB" id="4760524at2759"/>
<gene>
    <name evidence="3" type="ORF">D9757_012502</name>
</gene>
<accession>A0A8H5FX72</accession>
<dbReference type="EMBL" id="JAACJN010000277">
    <property type="protein sequence ID" value="KAF5352244.1"/>
    <property type="molecule type" value="Genomic_DNA"/>
</dbReference>
<evidence type="ECO:0000313" key="3">
    <source>
        <dbReference type="EMBL" id="KAF5352244.1"/>
    </source>
</evidence>
<evidence type="ECO:0000313" key="4">
    <source>
        <dbReference type="Proteomes" id="UP000518752"/>
    </source>
</evidence>
<dbReference type="InterPro" id="IPR056884">
    <property type="entry name" value="NPHP3-like_N"/>
</dbReference>
<dbReference type="Gene3D" id="3.40.50.300">
    <property type="entry name" value="P-loop containing nucleotide triphosphate hydrolases"/>
    <property type="match status" value="1"/>
</dbReference>
<sequence length="1275" mass="144460">MGHRGYFIYRYQGHFFVKYLSNGSFPALEGVGAAAEIPRDAAEFEAYVSSKKEALLQRILNLHKKRDDDEEDDDDEDDWSLFKIQRELPEKDCFIEWTYEIDLDNYVFHVNEQPVFDLRNMPYGEEFVSYLATDGSGRPPLKIPSQYRYKLPAPPPLSPDTLALYQNSVSSVESTHQVLDIPAQMAVVEQVRMTMMQAYIRGSMPSFFPSFELASDGMFPGVQFRIAAICSMFCCPLVLDVNQFGTFSHMFNLAIEIKKPYEWIVESEFCILITQRLDSEVKLQGSVAQLVQNVSRHFERKQTLDLHVFYGAILSPSHVSIVRLEVVDCGSGSGRVFTVKHTPALQFILSPSSTNSYTPGIEALARLGHMVLKRALHKRLIINNQRSHIANFSANLKINELPLEICLQIANHLHPYALLINPLVTVSRCFAQASYEVMLFPFFGTRNYYWYRAELVASEIAHLKQSSKIGLARELYRETLVALNLQTSERMLLTLAPKPIKKGRKGVQDEHDRGEYDFYPSELKVGIVFDARPLEKYNAGSSTSANCKNIYIGRILNKSFPVRKSAITVASVAIETGRSPVIHGAQHFTSLPLFLDDSDEPGLELRDPYRGGTNNPQLFAGSHDFSITGGTFVAGNLNVDFKQEERGLLLLYQSACTSALFNAEARFPPPLCHPGTRESILDDLKTWIDSPDPSHNIRWLYGPAGAGKSAIAQTLAETCAKDGTLVGTFFFWRSDSSRNNPRQLVTTIAFQLLLSIPGLRAIVNTILLENPSILTSSIETQFDEFILKPCIELQRISEAAKPSSRNQITRHSRVLILDGLDECLDTQDQLRVLSILGKAIERGILPFRVFIASRPEPRIKEAFVNPPFDHICVWTCLNDQFQASRDIRRYLQQQFRNILKRHSLTMEHIPRPWPTPGQIERLVEKASGQFIYPSVVLKFINDDGAVPADRLDVVLGLAPSGDIDSPYADLDALYIQILSAAVNKRLLLRILGILLVHQEMKYQSDNNQVFLRTLIQLPLGTLRATLSKLHSLFLEPAPIESGFQLSHASFADFLLDPNRSKQFFIDLPIYHDYMAQLCLNILLQHPFHIDDIFSYARLYWDGHCVAAISAENNKIPSSELVSKLSTLDVYTVAERLVAQQYLLYASESGASMGEHWIRFLKGAHRVMVSMQIKREQVFLRHFHDISMKGFRFEFSTCTCSPWKSACPDSHKHQERQVFMEFSSAFDDRSEIGLSLSWQYIIDAFFECHAVSDLYKLSGLSTTIYDESAKVENVWK</sequence>
<dbReference type="AlphaFoldDB" id="A0A8H5FX72"/>
<keyword evidence="4" id="KW-1185">Reference proteome</keyword>
<dbReference type="Proteomes" id="UP000518752">
    <property type="component" value="Unassembled WGS sequence"/>
</dbReference>
<dbReference type="Pfam" id="PF24883">
    <property type="entry name" value="NPHP3_N"/>
    <property type="match status" value="1"/>
</dbReference>
<keyword evidence="1" id="KW-0677">Repeat</keyword>
<dbReference type="PANTHER" id="PTHR10039">
    <property type="entry name" value="AMELOGENIN"/>
    <property type="match status" value="1"/>
</dbReference>
<protein>
    <recommendedName>
        <fullName evidence="2">Nephrocystin 3-like N-terminal domain-containing protein</fullName>
    </recommendedName>
</protein>
<name>A0A8H5FX72_9AGAR</name>
<dbReference type="InterPro" id="IPR027417">
    <property type="entry name" value="P-loop_NTPase"/>
</dbReference>
<evidence type="ECO:0000256" key="1">
    <source>
        <dbReference type="ARBA" id="ARBA00022737"/>
    </source>
</evidence>
<comment type="caution">
    <text evidence="3">The sequence shown here is derived from an EMBL/GenBank/DDBJ whole genome shotgun (WGS) entry which is preliminary data.</text>
</comment>
<evidence type="ECO:0000259" key="2">
    <source>
        <dbReference type="Pfam" id="PF24883"/>
    </source>
</evidence>
<organism evidence="3 4">
    <name type="scientific">Collybiopsis confluens</name>
    <dbReference type="NCBI Taxonomy" id="2823264"/>
    <lineage>
        <taxon>Eukaryota</taxon>
        <taxon>Fungi</taxon>
        <taxon>Dikarya</taxon>
        <taxon>Basidiomycota</taxon>
        <taxon>Agaricomycotina</taxon>
        <taxon>Agaricomycetes</taxon>
        <taxon>Agaricomycetidae</taxon>
        <taxon>Agaricales</taxon>
        <taxon>Marasmiineae</taxon>
        <taxon>Omphalotaceae</taxon>
        <taxon>Collybiopsis</taxon>
    </lineage>
</organism>
<reference evidence="3 4" key="1">
    <citation type="journal article" date="2020" name="ISME J.">
        <title>Uncovering the hidden diversity of litter-decomposition mechanisms in mushroom-forming fungi.</title>
        <authorList>
            <person name="Floudas D."/>
            <person name="Bentzer J."/>
            <person name="Ahren D."/>
            <person name="Johansson T."/>
            <person name="Persson P."/>
            <person name="Tunlid A."/>
        </authorList>
    </citation>
    <scope>NUCLEOTIDE SEQUENCE [LARGE SCALE GENOMIC DNA]</scope>
    <source>
        <strain evidence="3 4">CBS 406.79</strain>
    </source>
</reference>
<dbReference type="SUPFAM" id="SSF52540">
    <property type="entry name" value="P-loop containing nucleoside triphosphate hydrolases"/>
    <property type="match status" value="1"/>
</dbReference>
<proteinExistence type="predicted"/>